<dbReference type="RefSeq" id="WP_263334085.1">
    <property type="nucleotide sequence ID" value="NZ_JAGSYH010000002.1"/>
</dbReference>
<gene>
    <name evidence="1" type="ORF">ACFPT7_03020</name>
</gene>
<sequence length="278" mass="31569">MSPSKKILDLLVKVDRASQHLIDLQLKVQRFFDPPGPYEIIPEDDSLTRERTYYLRVHKRIPSEFSAIIGDIAQNLRSALDHLAWHLVQTSPVTPKARDRDIYFPIFEDASEYQRGKLRKIEGMTDAAIQAIDDIKPYGRLDKNNLSAGIGNLALYWLSALNVQDKHRLLIPAWAAAPAHSITKTKRTEMAETLREAFGSESARVMIGSSIDFSVPLEDGSKLCTLPISEVDDDMQFRFQMAFGEPASMRGKEILSTLNNMHRIVREIVFDFDRKGLL</sequence>
<dbReference type="Proteomes" id="UP001596091">
    <property type="component" value="Unassembled WGS sequence"/>
</dbReference>
<keyword evidence="2" id="KW-1185">Reference proteome</keyword>
<evidence type="ECO:0000313" key="2">
    <source>
        <dbReference type="Proteomes" id="UP001596091"/>
    </source>
</evidence>
<proteinExistence type="predicted"/>
<organism evidence="1 2">
    <name type="scientific">Acidicapsa dinghuensis</name>
    <dbReference type="NCBI Taxonomy" id="2218256"/>
    <lineage>
        <taxon>Bacteria</taxon>
        <taxon>Pseudomonadati</taxon>
        <taxon>Acidobacteriota</taxon>
        <taxon>Terriglobia</taxon>
        <taxon>Terriglobales</taxon>
        <taxon>Acidobacteriaceae</taxon>
        <taxon>Acidicapsa</taxon>
    </lineage>
</organism>
<reference evidence="2" key="1">
    <citation type="journal article" date="2019" name="Int. J. Syst. Evol. Microbiol.">
        <title>The Global Catalogue of Microorganisms (GCM) 10K type strain sequencing project: providing services to taxonomists for standard genome sequencing and annotation.</title>
        <authorList>
            <consortium name="The Broad Institute Genomics Platform"/>
            <consortium name="The Broad Institute Genome Sequencing Center for Infectious Disease"/>
            <person name="Wu L."/>
            <person name="Ma J."/>
        </authorList>
    </citation>
    <scope>NUCLEOTIDE SEQUENCE [LARGE SCALE GENOMIC DNA]</scope>
    <source>
        <strain evidence="2">JCM 4087</strain>
    </source>
</reference>
<evidence type="ECO:0000313" key="1">
    <source>
        <dbReference type="EMBL" id="MFC5861254.1"/>
    </source>
</evidence>
<name>A0ABW1EBA5_9BACT</name>
<dbReference type="EMBL" id="JBHSPH010000001">
    <property type="protein sequence ID" value="MFC5861254.1"/>
    <property type="molecule type" value="Genomic_DNA"/>
</dbReference>
<accession>A0ABW1EBA5</accession>
<comment type="caution">
    <text evidence="1">The sequence shown here is derived from an EMBL/GenBank/DDBJ whole genome shotgun (WGS) entry which is preliminary data.</text>
</comment>
<protein>
    <submittedName>
        <fullName evidence="1">Uncharacterized protein</fullName>
    </submittedName>
</protein>